<reference evidence="2" key="1">
    <citation type="submission" date="2018-05" db="EMBL/GenBank/DDBJ databases">
        <title>Draft genome of Mucuna pruriens seed.</title>
        <authorList>
            <person name="Nnadi N.E."/>
            <person name="Vos R."/>
            <person name="Hasami M.H."/>
            <person name="Devisetty U.K."/>
            <person name="Aguiy J.C."/>
        </authorList>
    </citation>
    <scope>NUCLEOTIDE SEQUENCE [LARGE SCALE GENOMIC DNA]</scope>
    <source>
        <strain evidence="2">JCA_2017</strain>
    </source>
</reference>
<dbReference type="SUPFAM" id="SSF56672">
    <property type="entry name" value="DNA/RNA polymerases"/>
    <property type="match status" value="1"/>
</dbReference>
<evidence type="ECO:0000313" key="2">
    <source>
        <dbReference type="EMBL" id="RDX76957.1"/>
    </source>
</evidence>
<proteinExistence type="predicted"/>
<protein>
    <recommendedName>
        <fullName evidence="4">Reverse transcriptase/retrotransposon-derived protein RNase H-like domain-containing protein</fullName>
    </recommendedName>
</protein>
<sequence length="187" mass="20859">MKSPQTIKEVQQLAKRISALSQFLSQSAETFVPIFNTRRKGDTFTCTTESEEAFLRLKALLASPNPNETDTQHSSTGLYFGGKGHYEHSNSAREGGRTIPDAERRYQKIEKAALILIIASRIPHGGPDKPTDQAGAEKTRLGWEDGSLECPTLRIRYILQEQRKHKSSSIGRLHHGDGSEWIGDRGE</sequence>
<accession>A0A371FF88</accession>
<dbReference type="Gene3D" id="3.30.70.270">
    <property type="match status" value="1"/>
</dbReference>
<name>A0A371FF88_MUCPR</name>
<evidence type="ECO:0000256" key="1">
    <source>
        <dbReference type="SAM" id="MobiDB-lite"/>
    </source>
</evidence>
<gene>
    <name evidence="2" type="ORF">CR513_43001</name>
</gene>
<dbReference type="InterPro" id="IPR043128">
    <property type="entry name" value="Rev_trsase/Diguanyl_cyclase"/>
</dbReference>
<feature type="compositionally biased region" description="Basic and acidic residues" evidence="1">
    <location>
        <begin position="174"/>
        <end position="187"/>
    </location>
</feature>
<comment type="caution">
    <text evidence="2">The sequence shown here is derived from an EMBL/GenBank/DDBJ whole genome shotgun (WGS) entry which is preliminary data.</text>
</comment>
<keyword evidence="3" id="KW-1185">Reference proteome</keyword>
<dbReference type="EMBL" id="QJKJ01009328">
    <property type="protein sequence ID" value="RDX76957.1"/>
    <property type="molecule type" value="Genomic_DNA"/>
</dbReference>
<dbReference type="AlphaFoldDB" id="A0A371FF88"/>
<evidence type="ECO:0008006" key="4">
    <source>
        <dbReference type="Google" id="ProtNLM"/>
    </source>
</evidence>
<organism evidence="2 3">
    <name type="scientific">Mucuna pruriens</name>
    <name type="common">Velvet bean</name>
    <name type="synonym">Dolichos pruriens</name>
    <dbReference type="NCBI Taxonomy" id="157652"/>
    <lineage>
        <taxon>Eukaryota</taxon>
        <taxon>Viridiplantae</taxon>
        <taxon>Streptophyta</taxon>
        <taxon>Embryophyta</taxon>
        <taxon>Tracheophyta</taxon>
        <taxon>Spermatophyta</taxon>
        <taxon>Magnoliopsida</taxon>
        <taxon>eudicotyledons</taxon>
        <taxon>Gunneridae</taxon>
        <taxon>Pentapetalae</taxon>
        <taxon>rosids</taxon>
        <taxon>fabids</taxon>
        <taxon>Fabales</taxon>
        <taxon>Fabaceae</taxon>
        <taxon>Papilionoideae</taxon>
        <taxon>50 kb inversion clade</taxon>
        <taxon>NPAAA clade</taxon>
        <taxon>indigoferoid/millettioid clade</taxon>
        <taxon>Phaseoleae</taxon>
        <taxon>Mucuna</taxon>
    </lineage>
</organism>
<feature type="non-terminal residue" evidence="2">
    <location>
        <position position="1"/>
    </location>
</feature>
<feature type="region of interest" description="Disordered" evidence="1">
    <location>
        <begin position="165"/>
        <end position="187"/>
    </location>
</feature>
<dbReference type="OrthoDB" id="1433759at2759"/>
<dbReference type="Proteomes" id="UP000257109">
    <property type="component" value="Unassembled WGS sequence"/>
</dbReference>
<dbReference type="InterPro" id="IPR043502">
    <property type="entry name" value="DNA/RNA_pol_sf"/>
</dbReference>
<evidence type="ECO:0000313" key="3">
    <source>
        <dbReference type="Proteomes" id="UP000257109"/>
    </source>
</evidence>